<feature type="transmembrane region" description="Helical" evidence="10">
    <location>
        <begin position="60"/>
        <end position="79"/>
    </location>
</feature>
<keyword evidence="6 10" id="KW-0407">Ion channel</keyword>
<feature type="transmembrane region" description="Helical" evidence="10">
    <location>
        <begin position="94"/>
        <end position="115"/>
    </location>
</feature>
<evidence type="ECO:0000256" key="2">
    <source>
        <dbReference type="ARBA" id="ARBA00022475"/>
    </source>
</evidence>
<dbReference type="Proteomes" id="UP000612899">
    <property type="component" value="Unassembled WGS sequence"/>
</dbReference>
<comment type="caution">
    <text evidence="11">The sequence shown here is derived from an EMBL/GenBank/DDBJ whole genome shotgun (WGS) entry which is preliminary data.</text>
</comment>
<evidence type="ECO:0000256" key="3">
    <source>
        <dbReference type="ARBA" id="ARBA00022692"/>
    </source>
</evidence>
<keyword evidence="2 10" id="KW-1003">Cell membrane</keyword>
<evidence type="ECO:0000256" key="1">
    <source>
        <dbReference type="ARBA" id="ARBA00004651"/>
    </source>
</evidence>
<reference evidence="11" key="1">
    <citation type="submission" date="2021-01" db="EMBL/GenBank/DDBJ databases">
        <title>Whole genome shotgun sequence of Rhizocola hellebori NBRC 109834.</title>
        <authorList>
            <person name="Komaki H."/>
            <person name="Tamura T."/>
        </authorList>
    </citation>
    <scope>NUCLEOTIDE SEQUENCE</scope>
    <source>
        <strain evidence="11">NBRC 109834</strain>
    </source>
</reference>
<dbReference type="GO" id="GO:0140114">
    <property type="term" value="P:cellular detoxification of fluoride"/>
    <property type="evidence" value="ECO:0007669"/>
    <property type="project" value="UniProtKB-UniRule"/>
</dbReference>
<protein>
    <recommendedName>
        <fullName evidence="10">Fluoride-specific ion channel FluC</fullName>
    </recommendedName>
</protein>
<evidence type="ECO:0000313" key="12">
    <source>
        <dbReference type="Proteomes" id="UP000612899"/>
    </source>
</evidence>
<dbReference type="RefSeq" id="WP_239124245.1">
    <property type="nucleotide sequence ID" value="NZ_BONY01000058.1"/>
</dbReference>
<dbReference type="Pfam" id="PF02537">
    <property type="entry name" value="CRCB"/>
    <property type="match status" value="1"/>
</dbReference>
<keyword evidence="5 10" id="KW-0472">Membrane</keyword>
<dbReference type="AlphaFoldDB" id="A0A8J3QDT5"/>
<dbReference type="HAMAP" id="MF_00454">
    <property type="entry name" value="FluC"/>
    <property type="match status" value="1"/>
</dbReference>
<dbReference type="InterPro" id="IPR003691">
    <property type="entry name" value="FluC"/>
</dbReference>
<feature type="transmembrane region" description="Helical" evidence="10">
    <location>
        <begin position="32"/>
        <end position="53"/>
    </location>
</feature>
<comment type="catalytic activity">
    <reaction evidence="8">
        <text>fluoride(in) = fluoride(out)</text>
        <dbReference type="Rhea" id="RHEA:76159"/>
        <dbReference type="ChEBI" id="CHEBI:17051"/>
    </reaction>
    <physiologicalReaction direction="left-to-right" evidence="8">
        <dbReference type="Rhea" id="RHEA:76160"/>
    </physiologicalReaction>
</comment>
<feature type="binding site" evidence="10">
    <location>
        <position position="72"/>
    </location>
    <ligand>
        <name>Na(+)</name>
        <dbReference type="ChEBI" id="CHEBI:29101"/>
        <note>structural</note>
    </ligand>
</feature>
<comment type="function">
    <text evidence="9 10">Fluoride-specific ion channel. Important for reducing fluoride concentration in the cell, thus reducing its toxicity.</text>
</comment>
<evidence type="ECO:0000313" key="11">
    <source>
        <dbReference type="EMBL" id="GIH08939.1"/>
    </source>
</evidence>
<evidence type="ECO:0000256" key="7">
    <source>
        <dbReference type="ARBA" id="ARBA00035120"/>
    </source>
</evidence>
<evidence type="ECO:0000256" key="10">
    <source>
        <dbReference type="HAMAP-Rule" id="MF_00454"/>
    </source>
</evidence>
<evidence type="ECO:0000256" key="5">
    <source>
        <dbReference type="ARBA" id="ARBA00023136"/>
    </source>
</evidence>
<accession>A0A8J3QDT5</accession>
<proteinExistence type="inferred from homology"/>
<comment type="subcellular location">
    <subcellularLocation>
        <location evidence="1 10">Cell membrane</location>
        <topology evidence="1 10">Multi-pass membrane protein</topology>
    </subcellularLocation>
</comment>
<evidence type="ECO:0000256" key="9">
    <source>
        <dbReference type="ARBA" id="ARBA00049940"/>
    </source>
</evidence>
<dbReference type="PANTHER" id="PTHR28259:SF1">
    <property type="entry name" value="FLUORIDE EXPORT PROTEIN 1-RELATED"/>
    <property type="match status" value="1"/>
</dbReference>
<dbReference type="NCBIfam" id="TIGR00494">
    <property type="entry name" value="crcB"/>
    <property type="match status" value="1"/>
</dbReference>
<keyword evidence="12" id="KW-1185">Reference proteome</keyword>
<dbReference type="GO" id="GO:0062054">
    <property type="term" value="F:fluoride channel activity"/>
    <property type="evidence" value="ECO:0007669"/>
    <property type="project" value="UniProtKB-UniRule"/>
</dbReference>
<evidence type="ECO:0000256" key="8">
    <source>
        <dbReference type="ARBA" id="ARBA00035585"/>
    </source>
</evidence>
<name>A0A8J3QDT5_9ACTN</name>
<keyword evidence="10" id="KW-0813">Transport</keyword>
<comment type="similarity">
    <text evidence="7 10">Belongs to the fluoride channel Fluc/FEX (TC 1.A.43) family.</text>
</comment>
<gene>
    <name evidence="10" type="primary">fluC</name>
    <name evidence="10" type="synonym">crcB</name>
    <name evidence="11" type="ORF">Rhe02_70060</name>
</gene>
<dbReference type="EMBL" id="BONY01000058">
    <property type="protein sequence ID" value="GIH08939.1"/>
    <property type="molecule type" value="Genomic_DNA"/>
</dbReference>
<keyword evidence="10" id="KW-0479">Metal-binding</keyword>
<comment type="activity regulation">
    <text evidence="10">Na(+) is not transported, but it plays an essential structural role and its presence is essential for fluoride channel function.</text>
</comment>
<feature type="binding site" evidence="10">
    <location>
        <position position="69"/>
    </location>
    <ligand>
        <name>Na(+)</name>
        <dbReference type="ChEBI" id="CHEBI:29101"/>
        <note>structural</note>
    </ligand>
</feature>
<keyword evidence="10" id="KW-0915">Sodium</keyword>
<keyword evidence="10" id="KW-0406">Ion transport</keyword>
<keyword evidence="4 10" id="KW-1133">Transmembrane helix</keyword>
<dbReference type="GO" id="GO:0005886">
    <property type="term" value="C:plasma membrane"/>
    <property type="evidence" value="ECO:0007669"/>
    <property type="project" value="UniProtKB-SubCell"/>
</dbReference>
<evidence type="ECO:0000256" key="4">
    <source>
        <dbReference type="ARBA" id="ARBA00022989"/>
    </source>
</evidence>
<keyword evidence="3 10" id="KW-0812">Transmembrane</keyword>
<evidence type="ECO:0000256" key="6">
    <source>
        <dbReference type="ARBA" id="ARBA00023303"/>
    </source>
</evidence>
<organism evidence="11 12">
    <name type="scientific">Rhizocola hellebori</name>
    <dbReference type="NCBI Taxonomy" id="1392758"/>
    <lineage>
        <taxon>Bacteria</taxon>
        <taxon>Bacillati</taxon>
        <taxon>Actinomycetota</taxon>
        <taxon>Actinomycetes</taxon>
        <taxon>Micromonosporales</taxon>
        <taxon>Micromonosporaceae</taxon>
        <taxon>Rhizocola</taxon>
    </lineage>
</organism>
<dbReference type="PANTHER" id="PTHR28259">
    <property type="entry name" value="FLUORIDE EXPORT PROTEIN 1-RELATED"/>
    <property type="match status" value="1"/>
</dbReference>
<dbReference type="GO" id="GO:0046872">
    <property type="term" value="F:metal ion binding"/>
    <property type="evidence" value="ECO:0007669"/>
    <property type="project" value="UniProtKB-KW"/>
</dbReference>
<sequence>MKQLAVIAVGGALGAAARYGLAAIWPTPEGGFPWAIFAVNVSGCLLIGFLMALQPPTLARLFLGTGVLGGYTTFSAYALDFQRLISAARVDLALLYLFGTLVAALLAVQTGDLVARAVFAR</sequence>